<dbReference type="AlphaFoldDB" id="K1U7T8"/>
<evidence type="ECO:0008006" key="2">
    <source>
        <dbReference type="Google" id="ProtNLM"/>
    </source>
</evidence>
<dbReference type="SUPFAM" id="SSF69279">
    <property type="entry name" value="Phage tail proteins"/>
    <property type="match status" value="1"/>
</dbReference>
<dbReference type="InterPro" id="IPR038628">
    <property type="entry name" value="XkdM-like_sf"/>
</dbReference>
<dbReference type="EMBL" id="AJWY01000301">
    <property type="protein sequence ID" value="EKC81362.1"/>
    <property type="molecule type" value="Genomic_DNA"/>
</dbReference>
<evidence type="ECO:0000313" key="1">
    <source>
        <dbReference type="EMBL" id="EKC81362.1"/>
    </source>
</evidence>
<comment type="caution">
    <text evidence="1">The sequence shown here is derived from an EMBL/GenBank/DDBJ whole genome shotgun (WGS) entry which is preliminary data.</text>
</comment>
<reference evidence="1" key="1">
    <citation type="journal article" date="2013" name="Environ. Microbiol.">
        <title>Microbiota from the distal guts of lean and obese adolescents exhibit partial functional redundancy besides clear differences in community structure.</title>
        <authorList>
            <person name="Ferrer M."/>
            <person name="Ruiz A."/>
            <person name="Lanza F."/>
            <person name="Haange S.B."/>
            <person name="Oberbach A."/>
            <person name="Till H."/>
            <person name="Bargiela R."/>
            <person name="Campoy C."/>
            <person name="Segura M.T."/>
            <person name="Richter M."/>
            <person name="von Bergen M."/>
            <person name="Seifert J."/>
            <person name="Suarez A."/>
        </authorList>
    </citation>
    <scope>NUCLEOTIDE SEQUENCE</scope>
</reference>
<organism evidence="1">
    <name type="scientific">human gut metagenome</name>
    <dbReference type="NCBI Taxonomy" id="408170"/>
    <lineage>
        <taxon>unclassified sequences</taxon>
        <taxon>metagenomes</taxon>
        <taxon>organismal metagenomes</taxon>
    </lineage>
</organism>
<proteinExistence type="predicted"/>
<gene>
    <name evidence="1" type="ORF">LEA_00419</name>
</gene>
<dbReference type="Pfam" id="PF09393">
    <property type="entry name" value="DUF2001"/>
    <property type="match status" value="1"/>
</dbReference>
<accession>K1U7T8</accession>
<name>K1U7T8_9ZZZZ</name>
<protein>
    <recommendedName>
        <fullName evidence="2">Phage protein</fullName>
    </recommendedName>
</protein>
<dbReference type="InterPro" id="IPR018989">
    <property type="entry name" value="DUF2001"/>
</dbReference>
<sequence>MRNDISIRNGKIMLDGYTVYDGVNCTITATPEVQTSKCIGDKGESSRWMDVKYTGTITRRRATTWLRDKLNAYLKTGKTPVFTIQGTMNDKASDYYKKNKSITTTATGCVITSDIKLLELDVTGNFLEDQINFNAYSVVTK</sequence>
<dbReference type="Gene3D" id="2.30.110.40">
    <property type="entry name" value="Phage tail tube protein"/>
    <property type="match status" value="1"/>
</dbReference>